<name>A0A4Q5AN42_9BIFI</name>
<proteinExistence type="predicted"/>
<gene>
    <name evidence="1" type="ORF">PG2017B_0798</name>
</gene>
<evidence type="ECO:0000313" key="1">
    <source>
        <dbReference type="EMBL" id="RYQ30988.1"/>
    </source>
</evidence>
<evidence type="ECO:0000313" key="2">
    <source>
        <dbReference type="Proteomes" id="UP000291920"/>
    </source>
</evidence>
<dbReference type="AlphaFoldDB" id="A0A4Q5AN42"/>
<protein>
    <submittedName>
        <fullName evidence="1">Uncharacterized protein</fullName>
    </submittedName>
</protein>
<comment type="caution">
    <text evidence="1">The sequence shown here is derived from an EMBL/GenBank/DDBJ whole genome shotgun (WGS) entry which is preliminary data.</text>
</comment>
<dbReference type="Proteomes" id="UP000291920">
    <property type="component" value="Unassembled WGS sequence"/>
</dbReference>
<accession>A0A4Q5AN42</accession>
<organism evidence="1 2">
    <name type="scientific">Bifidobacterium pseudolongum subsp. globosum</name>
    <dbReference type="NCBI Taxonomy" id="1690"/>
    <lineage>
        <taxon>Bacteria</taxon>
        <taxon>Bacillati</taxon>
        <taxon>Actinomycetota</taxon>
        <taxon>Actinomycetes</taxon>
        <taxon>Bifidobacteriales</taxon>
        <taxon>Bifidobacteriaceae</taxon>
        <taxon>Bifidobacterium</taxon>
    </lineage>
</organism>
<reference evidence="1 2" key="1">
    <citation type="submission" date="2018-12" db="EMBL/GenBank/DDBJ databases">
        <title>Unveiling genomic diversity among members of the Bifidobacterium pseudolongum species, a widely distributed gut commensal of the animal kingdom.</title>
        <authorList>
            <person name="Lugli G.A."/>
            <person name="Duranti S."/>
            <person name="Albert K."/>
            <person name="Mancabelli L."/>
            <person name="Napoli S."/>
            <person name="Viappiani A."/>
            <person name="Anzalone R."/>
            <person name="Longhi G."/>
            <person name="Milani C."/>
            <person name="Turroni F."/>
            <person name="Alessandri G."/>
            <person name="Sela D.A."/>
            <person name="Van Sinderen D."/>
            <person name="Ventura M."/>
        </authorList>
    </citation>
    <scope>NUCLEOTIDE SEQUENCE [LARGE SCALE GENOMIC DNA]</scope>
    <source>
        <strain evidence="1 2">2017B</strain>
    </source>
</reference>
<sequence length="175" mass="19511">MGSPRIDLNVHPELRPQLDAESLVMELFNRGFEQPPEGAVGGEFQTVPDGLPKVLVFNEIDVDVDAYAQATDVVVFHVEPPVFAGRRHRSRMWDCSMSVLVESVDVDRAFRLASYVRQLVMCWPLMDATEWGQVTKVMVPPSFAKAAGGKQATSKRIKQYATASVCEFHVRDCVS</sequence>
<dbReference type="EMBL" id="RYUT01000002">
    <property type="protein sequence ID" value="RYQ30988.1"/>
    <property type="molecule type" value="Genomic_DNA"/>
</dbReference>